<feature type="domain" description="AMP-dependent synthetase/ligase" evidence="1">
    <location>
        <begin position="13"/>
        <end position="353"/>
    </location>
</feature>
<dbReference type="Pfam" id="PF00501">
    <property type="entry name" value="AMP-binding"/>
    <property type="match status" value="1"/>
</dbReference>
<organism evidence="2 3">
    <name type="scientific">Pseudomonas putida</name>
    <name type="common">Arthrobacter siderocapsulatus</name>
    <dbReference type="NCBI Taxonomy" id="303"/>
    <lineage>
        <taxon>Bacteria</taxon>
        <taxon>Pseudomonadati</taxon>
        <taxon>Pseudomonadota</taxon>
        <taxon>Gammaproteobacteria</taxon>
        <taxon>Pseudomonadales</taxon>
        <taxon>Pseudomonadaceae</taxon>
        <taxon>Pseudomonas</taxon>
    </lineage>
</organism>
<dbReference type="SUPFAM" id="SSF56801">
    <property type="entry name" value="Acetyl-CoA synthetase-like"/>
    <property type="match status" value="1"/>
</dbReference>
<dbReference type="EMBL" id="CP030750">
    <property type="protein sequence ID" value="AXA25250.1"/>
    <property type="molecule type" value="Genomic_DNA"/>
</dbReference>
<proteinExistence type="predicted"/>
<dbReference type="PROSITE" id="PS00455">
    <property type="entry name" value="AMP_BINDING"/>
    <property type="match status" value="1"/>
</dbReference>
<sequence>MISQKMQHYLTTSTDRVVIREMHGRDYTLHGLRDDVERLAQALQARVGNCERKVFGIAMRSCYEWVYTLLAIQKVGGVLLPVPIEFSDDQIGSLLGKAAAVFVSDEPTARRLHRILPDKPSFIPRQLMIQSTDTPWAQDDELIPAGIVSVIHTSGTTSKPKGVMIRDAAVGLLVDNVMKRLPQQPLHYFSIVPMSLLIEQVLGVFIPILSGGTLTLMPEGVTEYGAASGNARHYLELIAPNHPNFLYLPPKLLEEANLLLEQGASGEDLFGPANPHIITGGAKIPATVLQALDARGVQVFEAYGLSENSSIISLNSPAERRIGSAGKLLDGIEPKLVDGELLVKTPTLCAGYYNADDTACDLSDGYLHTGDIAEFRDGFLYITGRKKHVIILSTARNISPEWVENVYKESPLVDDMIVMGEGRDEPCAIILSTASPASVQDEMARLEHRLADFARVRRIQIVGDIAGFRDQFYTVTGRPRRAEIEARFIDQLYA</sequence>
<dbReference type="InterPro" id="IPR042099">
    <property type="entry name" value="ANL_N_sf"/>
</dbReference>
<gene>
    <name evidence="2" type="ORF">C1S65_14400</name>
</gene>
<dbReference type="InterPro" id="IPR020845">
    <property type="entry name" value="AMP-binding_CS"/>
</dbReference>
<evidence type="ECO:0000313" key="2">
    <source>
        <dbReference type="EMBL" id="AXA25250.1"/>
    </source>
</evidence>
<name>A0AAD0PF05_PSEPU</name>
<dbReference type="Pfam" id="PF23562">
    <property type="entry name" value="AMP-binding_C_3"/>
    <property type="match status" value="1"/>
</dbReference>
<dbReference type="AlphaFoldDB" id="A0AAD0PF05"/>
<dbReference type="InterPro" id="IPR000873">
    <property type="entry name" value="AMP-dep_synth/lig_dom"/>
</dbReference>
<evidence type="ECO:0000259" key="1">
    <source>
        <dbReference type="Pfam" id="PF00501"/>
    </source>
</evidence>
<protein>
    <submittedName>
        <fullName evidence="2">AMP-dependent synthetase</fullName>
    </submittedName>
</protein>
<evidence type="ECO:0000313" key="3">
    <source>
        <dbReference type="Proteomes" id="UP000251617"/>
    </source>
</evidence>
<dbReference type="PANTHER" id="PTHR43767">
    <property type="entry name" value="LONG-CHAIN-FATTY-ACID--COA LIGASE"/>
    <property type="match status" value="1"/>
</dbReference>
<accession>A0AAD0PF05</accession>
<dbReference type="PANTHER" id="PTHR43767:SF10">
    <property type="entry name" value="SURFACTIN SYNTHASE SUBUNIT 1"/>
    <property type="match status" value="1"/>
</dbReference>
<dbReference type="Gene3D" id="3.40.50.12780">
    <property type="entry name" value="N-terminal domain of ligase-like"/>
    <property type="match status" value="1"/>
</dbReference>
<dbReference type="RefSeq" id="WP_112898393.1">
    <property type="nucleotide sequence ID" value="NZ_CP030750.1"/>
</dbReference>
<reference evidence="2 3" key="1">
    <citation type="submission" date="2018-06" db="EMBL/GenBank/DDBJ databases">
        <title>The genome of Pseudomonas putida NX-1, a lignin degrader.</title>
        <authorList>
            <person name="Xu Z."/>
        </authorList>
    </citation>
    <scope>NUCLEOTIDE SEQUENCE [LARGE SCALE GENOMIC DNA]</scope>
    <source>
        <strain evidence="2 3">NX-1</strain>
    </source>
</reference>
<dbReference type="InterPro" id="IPR050237">
    <property type="entry name" value="ATP-dep_AMP-bd_enzyme"/>
</dbReference>
<dbReference type="Proteomes" id="UP000251617">
    <property type="component" value="Chromosome"/>
</dbReference>